<dbReference type="EMBL" id="AP022567">
    <property type="protein sequence ID" value="BBX31711.1"/>
    <property type="molecule type" value="Genomic_DNA"/>
</dbReference>
<reference evidence="3" key="3">
    <citation type="submission" date="2023-03" db="EMBL/GenBank/DDBJ databases">
        <title>Draft genome sequence of a Mycolicibacterium mageritense strain H4_3_1 isolated from a hybrid biological-inorganic system reactor.</title>
        <authorList>
            <person name="Feng X."/>
            <person name="Kazama D."/>
            <person name="Sato K."/>
            <person name="Kobayashi H."/>
        </authorList>
    </citation>
    <scope>NUCLEOTIDE SEQUENCE</scope>
    <source>
        <strain evidence="3">H4_3_1</strain>
    </source>
</reference>
<keyword evidence="1" id="KW-0472">Membrane</keyword>
<dbReference type="EMBL" id="AP027452">
    <property type="protein sequence ID" value="BDY26872.1"/>
    <property type="molecule type" value="Genomic_DNA"/>
</dbReference>
<evidence type="ECO:0000313" key="3">
    <source>
        <dbReference type="EMBL" id="BDY26872.1"/>
    </source>
</evidence>
<evidence type="ECO:0008006" key="6">
    <source>
        <dbReference type="Google" id="ProtNLM"/>
    </source>
</evidence>
<sequence>MSSHSLLLYVASYPDDVNAVAATADLEALETLKDVNVRATVLATRNGYGDVEVKEHDSRRARRDLGLGAAGGLAVGLFSPALLLMTTLGAAVGGGLHELVQQHDEKKLREDLERFLSCGSAAIMAIVDDHHAGHLDTAFTRAHKKASKVVDWGSYESLAKVLSSAGYDVQAALVS</sequence>
<protein>
    <recommendedName>
        <fullName evidence="6">DUF1269 domain-containing protein</fullName>
    </recommendedName>
</protein>
<dbReference type="AlphaFoldDB" id="A0AAI8TQS9"/>
<dbReference type="Proteomes" id="UP000465622">
    <property type="component" value="Chromosome"/>
</dbReference>
<keyword evidence="1" id="KW-1133">Transmembrane helix</keyword>
<evidence type="ECO:0000313" key="4">
    <source>
        <dbReference type="Proteomes" id="UP000465622"/>
    </source>
</evidence>
<dbReference type="Proteomes" id="UP001241092">
    <property type="component" value="Chromosome"/>
</dbReference>
<keyword evidence="1" id="KW-0812">Transmembrane</keyword>
<keyword evidence="4" id="KW-1185">Reference proteome</keyword>
<accession>A0AAI8TQS9</accession>
<reference evidence="2" key="2">
    <citation type="submission" date="2020-02" db="EMBL/GenBank/DDBJ databases">
        <authorList>
            <person name="Matsumoto Y."/>
            <person name="Motooka D."/>
            <person name="Nakamura S."/>
        </authorList>
    </citation>
    <scope>NUCLEOTIDE SEQUENCE</scope>
    <source>
        <strain evidence="2">JCM 12375</strain>
    </source>
</reference>
<feature type="transmembrane region" description="Helical" evidence="1">
    <location>
        <begin position="65"/>
        <end position="92"/>
    </location>
</feature>
<evidence type="ECO:0000256" key="1">
    <source>
        <dbReference type="SAM" id="Phobius"/>
    </source>
</evidence>
<organism evidence="3 5">
    <name type="scientific">Mycolicibacterium mageritense</name>
    <name type="common">Mycobacterium mageritense</name>
    <dbReference type="NCBI Taxonomy" id="53462"/>
    <lineage>
        <taxon>Bacteria</taxon>
        <taxon>Bacillati</taxon>
        <taxon>Actinomycetota</taxon>
        <taxon>Actinomycetes</taxon>
        <taxon>Mycobacteriales</taxon>
        <taxon>Mycobacteriaceae</taxon>
        <taxon>Mycolicibacterium</taxon>
    </lineage>
</organism>
<name>A0AAI8TQS9_MYCME</name>
<reference evidence="2 4" key="1">
    <citation type="journal article" date="2019" name="Emerg. Microbes Infect.">
        <title>Comprehensive subspecies identification of 175 nontuberculous mycobacteria species based on 7547 genomic profiles.</title>
        <authorList>
            <person name="Matsumoto Y."/>
            <person name="Kinjo T."/>
            <person name="Motooka D."/>
            <person name="Nabeya D."/>
            <person name="Jung N."/>
            <person name="Uechi K."/>
            <person name="Horii T."/>
            <person name="Iida T."/>
            <person name="Fujita J."/>
            <person name="Nakamura S."/>
        </authorList>
    </citation>
    <scope>NUCLEOTIDE SEQUENCE [LARGE SCALE GENOMIC DNA]</scope>
    <source>
        <strain evidence="2 4">JCM 12375</strain>
    </source>
</reference>
<proteinExistence type="predicted"/>
<evidence type="ECO:0000313" key="2">
    <source>
        <dbReference type="EMBL" id="BBX31711.1"/>
    </source>
</evidence>
<evidence type="ECO:0000313" key="5">
    <source>
        <dbReference type="Proteomes" id="UP001241092"/>
    </source>
</evidence>
<gene>
    <name evidence="3" type="ORF">hbim_00788</name>
    <name evidence="2" type="ORF">MMAGJ_09930</name>
</gene>
<dbReference type="RefSeq" id="WP_051578816.1">
    <property type="nucleotide sequence ID" value="NZ_AP022567.1"/>
</dbReference>